<feature type="compositionally biased region" description="Basic and acidic residues" evidence="1">
    <location>
        <begin position="351"/>
        <end position="366"/>
    </location>
</feature>
<dbReference type="EMBL" id="AKAU01000078">
    <property type="protein sequence ID" value="EIN00485.1"/>
    <property type="molecule type" value="Genomic_DNA"/>
</dbReference>
<dbReference type="Pfam" id="PF12323">
    <property type="entry name" value="HTH_OrfB_IS605"/>
    <property type="match status" value="1"/>
</dbReference>
<evidence type="ECO:0000259" key="3">
    <source>
        <dbReference type="Pfam" id="PF12323"/>
    </source>
</evidence>
<dbReference type="Proteomes" id="UP000004980">
    <property type="component" value="Unassembled WGS sequence"/>
</dbReference>
<accession>A0ABN0FNW5</accession>
<comment type="caution">
    <text evidence="4">The sequence shown here is derived from an EMBL/GenBank/DDBJ whole genome shotgun (WGS) entry which is preliminary data.</text>
</comment>
<dbReference type="InterPro" id="IPR021027">
    <property type="entry name" value="Transposase_put_HTH"/>
</dbReference>
<sequence length="380" mass="43504">MLAKRAYKFRYYPTPAQEQALAQHFGCVRFVYNYVLARRQQRHQDGQRSSYGDDAAALTLLKRAPGYEWLRDVSIVALQASLQHLDTAYRNFFAKRTKFPRFKRKHAAQSYSLMRNGFTLREGQLTLAKMKEPLDLRWSRALPGVPSSVTVSRDPAGRYFVSLLFEEDVAAHRLTDKVAAGDLGLSTFLTFADQRPSIEPPRFLAEMLHRVRRLSQALSRKAKGSKNRDKARRRLVRLHARVADARKDFLHKLSTQLIRENQAVFMEDLCIKGLMRTNLARSIGDAAWGGTAAAARLQGEMVRADILAGQPVLRVEQDLSRMRVQAQGIAAQRTRVDVSGVRRNPRQRQKRREEHPRGRTDCDSYRGTRGKLSLWSEQKT</sequence>
<gene>
    <name evidence="4" type="ORF">WQE_13771</name>
</gene>
<reference evidence="4 5" key="1">
    <citation type="journal article" date="2012" name="J. Bacteriol.">
        <title>Draft Genome Sequence of the Soil Bacterium Burkholderia terrae Strain BS001, Which Interacts with Fungal Surface Structures.</title>
        <authorList>
            <person name="Nazir R."/>
            <person name="Hansen M.A."/>
            <person name="Sorensen S."/>
            <person name="van Elsas J.D."/>
        </authorList>
    </citation>
    <scope>NUCLEOTIDE SEQUENCE [LARGE SCALE GENOMIC DNA]</scope>
    <source>
        <strain evidence="4 5">BS001</strain>
    </source>
</reference>
<name>A0ABN0FNW5_9BURK</name>
<feature type="domain" description="Transposase putative helix-turn-helix" evidence="3">
    <location>
        <begin position="1"/>
        <end position="47"/>
    </location>
</feature>
<organism evidence="4 5">
    <name type="scientific">Paraburkholderia hospita</name>
    <dbReference type="NCBI Taxonomy" id="169430"/>
    <lineage>
        <taxon>Bacteria</taxon>
        <taxon>Pseudomonadati</taxon>
        <taxon>Pseudomonadota</taxon>
        <taxon>Betaproteobacteria</taxon>
        <taxon>Burkholderiales</taxon>
        <taxon>Burkholderiaceae</taxon>
        <taxon>Paraburkholderia</taxon>
    </lineage>
</organism>
<protein>
    <submittedName>
        <fullName evidence="4">Transposase, IS605 OrfB family protein</fullName>
    </submittedName>
</protein>
<evidence type="ECO:0000313" key="4">
    <source>
        <dbReference type="EMBL" id="EIN00485.1"/>
    </source>
</evidence>
<proteinExistence type="predicted"/>
<dbReference type="Pfam" id="PF01385">
    <property type="entry name" value="OrfB_IS605"/>
    <property type="match status" value="1"/>
</dbReference>
<keyword evidence="5" id="KW-1185">Reference proteome</keyword>
<dbReference type="NCBIfam" id="NF040570">
    <property type="entry name" value="guided_TnpB"/>
    <property type="match status" value="1"/>
</dbReference>
<evidence type="ECO:0000313" key="5">
    <source>
        <dbReference type="Proteomes" id="UP000004980"/>
    </source>
</evidence>
<feature type="region of interest" description="Disordered" evidence="1">
    <location>
        <begin position="334"/>
        <end position="380"/>
    </location>
</feature>
<evidence type="ECO:0000256" key="1">
    <source>
        <dbReference type="SAM" id="MobiDB-lite"/>
    </source>
</evidence>
<feature type="domain" description="Probable transposase IS891/IS1136/IS1341" evidence="2">
    <location>
        <begin position="171"/>
        <end position="276"/>
    </location>
</feature>
<evidence type="ECO:0000259" key="2">
    <source>
        <dbReference type="Pfam" id="PF01385"/>
    </source>
</evidence>
<dbReference type="InterPro" id="IPR001959">
    <property type="entry name" value="Transposase"/>
</dbReference>